<dbReference type="AlphaFoldDB" id="A0A2U2MZ95"/>
<gene>
    <name evidence="2" type="ORF">DEM34_13020</name>
</gene>
<name>A0A2U2MZ95_9GAMM</name>
<evidence type="ECO:0000256" key="1">
    <source>
        <dbReference type="SAM" id="MobiDB-lite"/>
    </source>
</evidence>
<protein>
    <submittedName>
        <fullName evidence="2">Uncharacterized protein</fullName>
    </submittedName>
</protein>
<dbReference type="EMBL" id="QFFI01000021">
    <property type="protein sequence ID" value="PWG62256.1"/>
    <property type="molecule type" value="Genomic_DNA"/>
</dbReference>
<reference evidence="2 3" key="1">
    <citation type="submission" date="2018-05" db="EMBL/GenBank/DDBJ databases">
        <title>Spiribacter halobius sp. nov., a moderately halophilic bacterium isolated from marine solar saltern.</title>
        <authorList>
            <person name="Zheng W.-S."/>
            <person name="Lu D.-C."/>
            <person name="Du Z.-J."/>
        </authorList>
    </citation>
    <scope>NUCLEOTIDE SEQUENCE [LARGE SCALE GENOMIC DNA]</scope>
    <source>
        <strain evidence="2 3">E85</strain>
    </source>
</reference>
<evidence type="ECO:0000313" key="2">
    <source>
        <dbReference type="EMBL" id="PWG62256.1"/>
    </source>
</evidence>
<accession>A0A2U2MZ95</accession>
<dbReference type="OrthoDB" id="5797382at2"/>
<dbReference type="Proteomes" id="UP000245474">
    <property type="component" value="Unassembled WGS sequence"/>
</dbReference>
<keyword evidence="3" id="KW-1185">Reference proteome</keyword>
<feature type="compositionally biased region" description="Polar residues" evidence="1">
    <location>
        <begin position="45"/>
        <end position="59"/>
    </location>
</feature>
<proteinExistence type="predicted"/>
<sequence>MAALGLTALALAGCYESPDDVTLHEPGVYKGPSDPLRNKLDDGELQQSLEQRFSGQTDR</sequence>
<feature type="region of interest" description="Disordered" evidence="1">
    <location>
        <begin position="25"/>
        <end position="59"/>
    </location>
</feature>
<evidence type="ECO:0000313" key="3">
    <source>
        <dbReference type="Proteomes" id="UP000245474"/>
    </source>
</evidence>
<organism evidence="2 3">
    <name type="scientific">Sediminicurvatus halobius</name>
    <dbReference type="NCBI Taxonomy" id="2182432"/>
    <lineage>
        <taxon>Bacteria</taxon>
        <taxon>Pseudomonadati</taxon>
        <taxon>Pseudomonadota</taxon>
        <taxon>Gammaproteobacteria</taxon>
        <taxon>Chromatiales</taxon>
        <taxon>Ectothiorhodospiraceae</taxon>
        <taxon>Sediminicurvatus</taxon>
    </lineage>
</organism>
<comment type="caution">
    <text evidence="2">The sequence shown here is derived from an EMBL/GenBank/DDBJ whole genome shotgun (WGS) entry which is preliminary data.</text>
</comment>